<dbReference type="GO" id="GO:0042158">
    <property type="term" value="P:lipoprotein biosynthetic process"/>
    <property type="evidence" value="ECO:0007669"/>
    <property type="project" value="InterPro"/>
</dbReference>
<dbReference type="PANTHER" id="PTHR30589">
    <property type="entry name" value="PROLIPOPROTEIN DIACYLGLYCERYL TRANSFERASE"/>
    <property type="match status" value="1"/>
</dbReference>
<dbReference type="GO" id="GO:0005886">
    <property type="term" value="C:plasma membrane"/>
    <property type="evidence" value="ECO:0007669"/>
    <property type="project" value="InterPro"/>
</dbReference>
<dbReference type="PANTHER" id="PTHR30589:SF0">
    <property type="entry name" value="PHOSPHATIDYLGLYCEROL--PROLIPOPROTEIN DIACYLGLYCERYL TRANSFERASE"/>
    <property type="match status" value="1"/>
</dbReference>
<comment type="caution">
    <text evidence="8">The sequence shown here is derived from an EMBL/GenBank/DDBJ whole genome shotgun (WGS) entry which is preliminary data.</text>
</comment>
<keyword evidence="5 7" id="KW-1133">Transmembrane helix</keyword>
<evidence type="ECO:0000256" key="6">
    <source>
        <dbReference type="ARBA" id="ARBA00023136"/>
    </source>
</evidence>
<keyword evidence="4 7" id="KW-0812">Transmembrane</keyword>
<sequence>MLPVLLDIGFIKIHTLGVFYVLAFFWGSFFLWKNISLTSFKEDQIFDALFVGLFGSLVFGRVAYVLMNFDDFGFNILRYILLNGYPGIHFLSSLVGFIIFIYLFSVNKKFSFMKFIDYMIPPILLTVGIGKLGAFFSGSEIGSQTNFFLSLAYPNLDGVRHLTAFYEAILYFVGAYFAYQIVMQIRRQLYYPGFSLIIGVLIVSLITVVLDNIYAFRTVVGGLYIDFWVSLILVLTTSGYVVYYFREHLLQFVKNIYLKTFKKASDTKI</sequence>
<evidence type="ECO:0000256" key="4">
    <source>
        <dbReference type="ARBA" id="ARBA00022692"/>
    </source>
</evidence>
<evidence type="ECO:0000313" key="8">
    <source>
        <dbReference type="EMBL" id="PIQ73148.1"/>
    </source>
</evidence>
<evidence type="ECO:0000256" key="7">
    <source>
        <dbReference type="SAM" id="Phobius"/>
    </source>
</evidence>
<evidence type="ECO:0000313" key="9">
    <source>
        <dbReference type="Proteomes" id="UP000231056"/>
    </source>
</evidence>
<evidence type="ECO:0000256" key="3">
    <source>
        <dbReference type="ARBA" id="ARBA00022679"/>
    </source>
</evidence>
<accession>A0A2M6IT89</accession>
<dbReference type="EMBL" id="PCVM01000097">
    <property type="protein sequence ID" value="PIQ73148.1"/>
    <property type="molecule type" value="Genomic_DNA"/>
</dbReference>
<evidence type="ECO:0000256" key="5">
    <source>
        <dbReference type="ARBA" id="ARBA00022989"/>
    </source>
</evidence>
<keyword evidence="6 7" id="KW-0472">Membrane</keyword>
<evidence type="ECO:0008006" key="10">
    <source>
        <dbReference type="Google" id="ProtNLM"/>
    </source>
</evidence>
<evidence type="ECO:0000256" key="2">
    <source>
        <dbReference type="ARBA" id="ARBA00022475"/>
    </source>
</evidence>
<dbReference type="Proteomes" id="UP000231056">
    <property type="component" value="Unassembled WGS sequence"/>
</dbReference>
<proteinExistence type="inferred from homology"/>
<reference evidence="8 9" key="1">
    <citation type="submission" date="2017-09" db="EMBL/GenBank/DDBJ databases">
        <title>Depth-based differentiation of microbial function through sediment-hosted aquifers and enrichment of novel symbionts in the deep terrestrial subsurface.</title>
        <authorList>
            <person name="Probst A.J."/>
            <person name="Ladd B."/>
            <person name="Jarett J.K."/>
            <person name="Geller-Mcgrath D.E."/>
            <person name="Sieber C.M."/>
            <person name="Emerson J.B."/>
            <person name="Anantharaman K."/>
            <person name="Thomas B.C."/>
            <person name="Malmstrom R."/>
            <person name="Stieglmeier M."/>
            <person name="Klingl A."/>
            <person name="Woyke T."/>
            <person name="Ryan C.M."/>
            <person name="Banfield J.F."/>
        </authorList>
    </citation>
    <scope>NUCLEOTIDE SEQUENCE [LARGE SCALE GENOMIC DNA]</scope>
    <source>
        <strain evidence="8">CG11_big_fil_rev_8_21_14_0_20_36_8</strain>
    </source>
</reference>
<feature type="transmembrane region" description="Helical" evidence="7">
    <location>
        <begin position="158"/>
        <end position="177"/>
    </location>
</feature>
<evidence type="ECO:0000256" key="1">
    <source>
        <dbReference type="ARBA" id="ARBA00007150"/>
    </source>
</evidence>
<comment type="similarity">
    <text evidence="1">Belongs to the Lgt family.</text>
</comment>
<dbReference type="InterPro" id="IPR001640">
    <property type="entry name" value="Lgt"/>
</dbReference>
<dbReference type="GO" id="GO:0008961">
    <property type="term" value="F:phosphatidylglycerol-prolipoprotein diacylglyceryl transferase activity"/>
    <property type="evidence" value="ECO:0007669"/>
    <property type="project" value="InterPro"/>
</dbReference>
<feature type="transmembrane region" description="Helical" evidence="7">
    <location>
        <begin position="87"/>
        <end position="106"/>
    </location>
</feature>
<protein>
    <recommendedName>
        <fullName evidence="10">Prolipoprotein diacylglyceryl transferase</fullName>
    </recommendedName>
</protein>
<gene>
    <name evidence="8" type="ORF">COV58_04085</name>
</gene>
<keyword evidence="3" id="KW-0808">Transferase</keyword>
<organism evidence="8 9">
    <name type="scientific">Candidatus Roizmanbacteria bacterium CG11_big_fil_rev_8_21_14_0_20_36_8</name>
    <dbReference type="NCBI Taxonomy" id="1974856"/>
    <lineage>
        <taxon>Bacteria</taxon>
        <taxon>Candidatus Roizmaniibacteriota</taxon>
    </lineage>
</organism>
<keyword evidence="2" id="KW-1003">Cell membrane</keyword>
<dbReference type="Pfam" id="PF01790">
    <property type="entry name" value="LGT"/>
    <property type="match status" value="1"/>
</dbReference>
<feature type="transmembrane region" description="Helical" evidence="7">
    <location>
        <begin position="12"/>
        <end position="32"/>
    </location>
</feature>
<name>A0A2M6IT89_9BACT</name>
<dbReference type="AlphaFoldDB" id="A0A2M6IT89"/>
<feature type="transmembrane region" description="Helical" evidence="7">
    <location>
        <begin position="118"/>
        <end position="138"/>
    </location>
</feature>
<feature type="transmembrane region" description="Helical" evidence="7">
    <location>
        <begin position="222"/>
        <end position="245"/>
    </location>
</feature>
<feature type="transmembrane region" description="Helical" evidence="7">
    <location>
        <begin position="44"/>
        <end position="67"/>
    </location>
</feature>
<feature type="transmembrane region" description="Helical" evidence="7">
    <location>
        <begin position="189"/>
        <end position="210"/>
    </location>
</feature>